<dbReference type="AlphaFoldDB" id="A0AA46W3F9"/>
<evidence type="ECO:0000313" key="1">
    <source>
        <dbReference type="EMBL" id="UZA71715.1"/>
    </source>
</evidence>
<gene>
    <name evidence="1" type="ORF">EZZ81_27225</name>
</gene>
<dbReference type="InterPro" id="IPR026365">
    <property type="entry name" value="BcepMu_gp16"/>
</dbReference>
<name>A0AA46W3F9_PSEVI</name>
<dbReference type="GO" id="GO:0003677">
    <property type="term" value="F:DNA binding"/>
    <property type="evidence" value="ECO:0007669"/>
    <property type="project" value="UniProtKB-KW"/>
</dbReference>
<dbReference type="RefSeq" id="WP_080665140.1">
    <property type="nucleotide sequence ID" value="NZ_CP036495.1"/>
</dbReference>
<sequence length="62" mass="6657">MLKSPQEAKLWLRAQGISVTEFARDHGLDLGTTYQVLAGRKKGLRGKAHKAAIALGIKAGVE</sequence>
<dbReference type="NCBIfam" id="TIGR04111">
    <property type="entry name" value="BcepMu_gp16"/>
    <property type="match status" value="1"/>
</dbReference>
<protein>
    <submittedName>
        <fullName evidence="1">DNA-binding protein</fullName>
    </submittedName>
</protein>
<organism evidence="1 2">
    <name type="scientific">Pseudomonas viridiflava</name>
    <name type="common">Phytomonas viridiflava</name>
    <dbReference type="NCBI Taxonomy" id="33069"/>
    <lineage>
        <taxon>Bacteria</taxon>
        <taxon>Pseudomonadati</taxon>
        <taxon>Pseudomonadota</taxon>
        <taxon>Gammaproteobacteria</taxon>
        <taxon>Pseudomonadales</taxon>
        <taxon>Pseudomonadaceae</taxon>
        <taxon>Pseudomonas</taxon>
    </lineage>
</organism>
<proteinExistence type="predicted"/>
<dbReference type="EMBL" id="CP036495">
    <property type="protein sequence ID" value="UZA71715.1"/>
    <property type="molecule type" value="Genomic_DNA"/>
</dbReference>
<evidence type="ECO:0000313" key="2">
    <source>
        <dbReference type="Proteomes" id="UP001163644"/>
    </source>
</evidence>
<keyword evidence="1" id="KW-0238">DNA-binding</keyword>
<accession>A0AA46W3F9</accession>
<dbReference type="Proteomes" id="UP001163644">
    <property type="component" value="Chromosome"/>
</dbReference>
<reference evidence="1" key="1">
    <citation type="submission" date="2019-02" db="EMBL/GenBank/DDBJ databases">
        <authorList>
            <person name="Lutz S."/>
            <person name="Schori C."/>
            <person name="Ahrens C.H."/>
            <person name="Gueguen E."/>
        </authorList>
    </citation>
    <scope>NUCLEOTIDE SEQUENCE</scope>
    <source>
        <strain evidence="1">Psy35</strain>
    </source>
</reference>